<keyword evidence="2 11" id="KW-0813">Transport</keyword>
<dbReference type="Pfam" id="PF00593">
    <property type="entry name" value="TonB_dep_Rec_b-barrel"/>
    <property type="match status" value="1"/>
</dbReference>
<accession>A0A1E7ZBG4</accession>
<sequence length="857" mass="92679">MSSVTYSIPFSFSTVALALCMHSGIAVAATTEVDDKKKEHPLERIEVTAQKRTQDLQDVPVALTVVSGTDIAESVSLDIYDLQGYVPAFQAFQSQSATNSSFSVRGIGTSSQNFGFESSVGLYVDGVYRSRQNAVINDLVDIDAVEILRGPQGTLFGKNTPAGAVVFRSKAPTFENGDGFVSGTLGSDNLYRLSGATSISLVDDRLAARVSGFTTQRDGWIDDVNLGKNTINNRDRSGVRLQALYTPNEDVSIRVIADYAELDEHCCGALTLQSNAIANDIAGKFGSDALLMMPPVSATLFGGESFYDYTTALSALPVSAMTDKGLSAEVNWQISDTLLVTSVSGWRSFDSLDTTDTDFTDADMLSTTNDAGQQAFSQELRATYSRDSITVIGGLYYFSQNLGLNFDITTGEEFPLFFAASAAELTPLIEGINGLSAATGGLIAPAAAATPANTQFAHTAYQEQDSIAVFGQSDWQFAEHFTLTTGLRYTREEKTLVGRYSEQGPGINGLPQDPALLPNPILAGAALGGIAQALASGNQPELSQLAALTPFQQAGWGYFFLGTASVLPRTALDESRKDNQITGTVKLSWQPDNDRLYYASVGTGFKSGGMNTDRIAEGLDPQFNAEKATAFEVGLKQDIDALNLRINAAAHHTRVDDFQASTFTGFGFNLQNAGDLSTKGFELEMIWFPTTDTRLGVNMARTLATFDKFEKGTCWVAYSWHTGIDDPGRPSTDAPYCSRTGDRLGFEPETTLGVNLEHTINIGAYSFLLALDYQYTGDLYLDDSNDPYKHVDSFDIVNARISMNIPQWDMDVTLWGRNVLDEEYIARNGFDVPVQAGKLMAYPGQPASYGITLRKAF</sequence>
<feature type="domain" description="TonB-dependent receptor plug" evidence="15">
    <location>
        <begin position="56"/>
        <end position="164"/>
    </location>
</feature>
<dbReference type="Gene3D" id="2.40.170.20">
    <property type="entry name" value="TonB-dependent receptor, beta-barrel domain"/>
    <property type="match status" value="3"/>
</dbReference>
<dbReference type="OrthoDB" id="127311at2"/>
<dbReference type="GO" id="GO:0009279">
    <property type="term" value="C:cell outer membrane"/>
    <property type="evidence" value="ECO:0007669"/>
    <property type="project" value="UniProtKB-SubCell"/>
</dbReference>
<proteinExistence type="inferred from homology"/>
<dbReference type="InterPro" id="IPR000531">
    <property type="entry name" value="Beta-barrel_TonB"/>
</dbReference>
<evidence type="ECO:0000313" key="17">
    <source>
        <dbReference type="Proteomes" id="UP000175691"/>
    </source>
</evidence>
<name>A0A1E7ZBG4_9ALTE</name>
<dbReference type="Pfam" id="PF07715">
    <property type="entry name" value="Plug"/>
    <property type="match status" value="1"/>
</dbReference>
<evidence type="ECO:0000256" key="8">
    <source>
        <dbReference type="ARBA" id="ARBA00023077"/>
    </source>
</evidence>
<evidence type="ECO:0000256" key="9">
    <source>
        <dbReference type="ARBA" id="ARBA00023136"/>
    </source>
</evidence>
<evidence type="ECO:0000256" key="7">
    <source>
        <dbReference type="ARBA" id="ARBA00023065"/>
    </source>
</evidence>
<keyword evidence="13" id="KW-0732">Signal</keyword>
<keyword evidence="17" id="KW-1185">Reference proteome</keyword>
<organism evidence="16 17">
    <name type="scientific">Alteromonas confluentis</name>
    <dbReference type="NCBI Taxonomy" id="1656094"/>
    <lineage>
        <taxon>Bacteria</taxon>
        <taxon>Pseudomonadati</taxon>
        <taxon>Pseudomonadota</taxon>
        <taxon>Gammaproteobacteria</taxon>
        <taxon>Alteromonadales</taxon>
        <taxon>Alteromonadaceae</taxon>
        <taxon>Alteromonas/Salinimonas group</taxon>
        <taxon>Alteromonas</taxon>
    </lineage>
</organism>
<dbReference type="RefSeq" id="WP_070125258.1">
    <property type="nucleotide sequence ID" value="NZ_MDHN01000021.1"/>
</dbReference>
<evidence type="ECO:0000256" key="11">
    <source>
        <dbReference type="PROSITE-ProRule" id="PRU01360"/>
    </source>
</evidence>
<dbReference type="GO" id="GO:0006826">
    <property type="term" value="P:iron ion transport"/>
    <property type="evidence" value="ECO:0007669"/>
    <property type="project" value="UniProtKB-KW"/>
</dbReference>
<keyword evidence="16" id="KW-0675">Receptor</keyword>
<feature type="signal peptide" evidence="13">
    <location>
        <begin position="1"/>
        <end position="28"/>
    </location>
</feature>
<dbReference type="STRING" id="1656094.BFC18_10470"/>
<comment type="similarity">
    <text evidence="11 12">Belongs to the TonB-dependent receptor family.</text>
</comment>
<keyword evidence="6" id="KW-0408">Iron</keyword>
<evidence type="ECO:0000256" key="6">
    <source>
        <dbReference type="ARBA" id="ARBA00023004"/>
    </source>
</evidence>
<evidence type="ECO:0000256" key="13">
    <source>
        <dbReference type="SAM" id="SignalP"/>
    </source>
</evidence>
<dbReference type="PANTHER" id="PTHR32552:SF81">
    <property type="entry name" value="TONB-DEPENDENT OUTER MEMBRANE RECEPTOR"/>
    <property type="match status" value="1"/>
</dbReference>
<evidence type="ECO:0000259" key="15">
    <source>
        <dbReference type="Pfam" id="PF07715"/>
    </source>
</evidence>
<evidence type="ECO:0000256" key="4">
    <source>
        <dbReference type="ARBA" id="ARBA00022496"/>
    </source>
</evidence>
<feature type="domain" description="TonB-dependent receptor-like beta-barrel" evidence="14">
    <location>
        <begin position="318"/>
        <end position="819"/>
    </location>
</feature>
<evidence type="ECO:0000256" key="3">
    <source>
        <dbReference type="ARBA" id="ARBA00022452"/>
    </source>
</evidence>
<protein>
    <submittedName>
        <fullName evidence="16">TonB-dependent receptor</fullName>
    </submittedName>
</protein>
<evidence type="ECO:0000256" key="10">
    <source>
        <dbReference type="ARBA" id="ARBA00023237"/>
    </source>
</evidence>
<keyword evidence="4" id="KW-0410">Iron transport</keyword>
<evidence type="ECO:0000256" key="5">
    <source>
        <dbReference type="ARBA" id="ARBA00022692"/>
    </source>
</evidence>
<evidence type="ECO:0000256" key="12">
    <source>
        <dbReference type="RuleBase" id="RU003357"/>
    </source>
</evidence>
<comment type="subcellular location">
    <subcellularLocation>
        <location evidence="1 11">Cell outer membrane</location>
        <topology evidence="1 11">Multi-pass membrane protein</topology>
    </subcellularLocation>
</comment>
<dbReference type="SUPFAM" id="SSF56935">
    <property type="entry name" value="Porins"/>
    <property type="match status" value="1"/>
</dbReference>
<dbReference type="InterPro" id="IPR012910">
    <property type="entry name" value="Plug_dom"/>
</dbReference>
<keyword evidence="7" id="KW-0406">Ion transport</keyword>
<dbReference type="AlphaFoldDB" id="A0A1E7ZBG4"/>
<keyword evidence="3 11" id="KW-1134">Transmembrane beta strand</keyword>
<keyword evidence="8 12" id="KW-0798">TonB box</keyword>
<evidence type="ECO:0000256" key="2">
    <source>
        <dbReference type="ARBA" id="ARBA00022448"/>
    </source>
</evidence>
<reference evidence="16 17" key="1">
    <citation type="submission" date="2016-08" db="EMBL/GenBank/DDBJ databases">
        <authorList>
            <person name="Seilhamer J.J."/>
        </authorList>
    </citation>
    <scope>NUCLEOTIDE SEQUENCE [LARGE SCALE GENOMIC DNA]</scope>
    <source>
        <strain evidence="16 17">KCTC 42603</strain>
    </source>
</reference>
<keyword evidence="9 11" id="KW-0472">Membrane</keyword>
<feature type="chain" id="PRO_5009209622" evidence="13">
    <location>
        <begin position="29"/>
        <end position="857"/>
    </location>
</feature>
<dbReference type="Proteomes" id="UP000175691">
    <property type="component" value="Unassembled WGS sequence"/>
</dbReference>
<evidence type="ECO:0000313" key="16">
    <source>
        <dbReference type="EMBL" id="OFC70866.1"/>
    </source>
</evidence>
<dbReference type="InterPro" id="IPR036942">
    <property type="entry name" value="Beta-barrel_TonB_sf"/>
</dbReference>
<evidence type="ECO:0000256" key="1">
    <source>
        <dbReference type="ARBA" id="ARBA00004571"/>
    </source>
</evidence>
<gene>
    <name evidence="16" type="ORF">BFC18_10470</name>
</gene>
<dbReference type="EMBL" id="MDHN01000021">
    <property type="protein sequence ID" value="OFC70866.1"/>
    <property type="molecule type" value="Genomic_DNA"/>
</dbReference>
<dbReference type="InterPro" id="IPR039426">
    <property type="entry name" value="TonB-dep_rcpt-like"/>
</dbReference>
<keyword evidence="5 11" id="KW-0812">Transmembrane</keyword>
<evidence type="ECO:0000259" key="14">
    <source>
        <dbReference type="Pfam" id="PF00593"/>
    </source>
</evidence>
<dbReference type="PANTHER" id="PTHR32552">
    <property type="entry name" value="FERRICHROME IRON RECEPTOR-RELATED"/>
    <property type="match status" value="1"/>
</dbReference>
<keyword evidence="10 11" id="KW-0998">Cell outer membrane</keyword>
<comment type="caution">
    <text evidence="16">The sequence shown here is derived from an EMBL/GenBank/DDBJ whole genome shotgun (WGS) entry which is preliminary data.</text>
</comment>
<dbReference type="PROSITE" id="PS52016">
    <property type="entry name" value="TONB_DEPENDENT_REC_3"/>
    <property type="match status" value="1"/>
</dbReference>